<dbReference type="GeneID" id="8625804"/>
<comment type="caution">
    <text evidence="3">The sequence shown here is derived from an EMBL/GenBank/DDBJ whole genome shotgun (WGS) entry which is preliminary data.</text>
</comment>
<gene>
    <name evidence="3" type="ORF">DDB_G0286761</name>
</gene>
<proteinExistence type="predicted"/>
<organism evidence="3 4">
    <name type="scientific">Dictyostelium discoideum</name>
    <name type="common">Social amoeba</name>
    <dbReference type="NCBI Taxonomy" id="44689"/>
    <lineage>
        <taxon>Eukaryota</taxon>
        <taxon>Amoebozoa</taxon>
        <taxon>Evosea</taxon>
        <taxon>Eumycetozoa</taxon>
        <taxon>Dictyostelia</taxon>
        <taxon>Dictyosteliales</taxon>
        <taxon>Dictyosteliaceae</taxon>
        <taxon>Dictyostelium</taxon>
    </lineage>
</organism>
<dbReference type="AlphaFoldDB" id="Q54L97"/>
<feature type="compositionally biased region" description="Low complexity" evidence="1">
    <location>
        <begin position="70"/>
        <end position="86"/>
    </location>
</feature>
<dbReference type="RefSeq" id="XP_637664.1">
    <property type="nucleotide sequence ID" value="XM_632572.1"/>
</dbReference>
<keyword evidence="2" id="KW-1133">Transmembrane helix</keyword>
<dbReference type="VEuPathDB" id="AmoebaDB:DDB_G0286761"/>
<feature type="transmembrane region" description="Helical" evidence="2">
    <location>
        <begin position="168"/>
        <end position="187"/>
    </location>
</feature>
<dbReference type="FunCoup" id="Q54L97">
    <property type="interactions" value="744"/>
</dbReference>
<dbReference type="eggNOG" id="ENOG502RHXY">
    <property type="taxonomic scope" value="Eukaryota"/>
</dbReference>
<evidence type="ECO:0000256" key="1">
    <source>
        <dbReference type="SAM" id="MobiDB-lite"/>
    </source>
</evidence>
<keyword evidence="2" id="KW-0812">Transmembrane</keyword>
<dbReference type="KEGG" id="ddi:DDB_G0286761"/>
<feature type="transmembrane region" description="Helical" evidence="2">
    <location>
        <begin position="136"/>
        <end position="156"/>
    </location>
</feature>
<dbReference type="HOGENOM" id="CLU_916531_0_0_1"/>
<evidence type="ECO:0008006" key="5">
    <source>
        <dbReference type="Google" id="ProtNLM"/>
    </source>
</evidence>
<dbReference type="Proteomes" id="UP000002195">
    <property type="component" value="Unassembled WGS sequence"/>
</dbReference>
<name>Q54L97_DICDI</name>
<protein>
    <recommendedName>
        <fullName evidence="5">Transmembrane protein</fullName>
    </recommendedName>
</protein>
<accession>Q54L97</accession>
<dbReference type="EMBL" id="AAFI02000089">
    <property type="protein sequence ID" value="EAL64136.1"/>
    <property type="molecule type" value="Genomic_DNA"/>
</dbReference>
<keyword evidence="2" id="KW-0472">Membrane</keyword>
<evidence type="ECO:0000313" key="4">
    <source>
        <dbReference type="Proteomes" id="UP000002195"/>
    </source>
</evidence>
<evidence type="ECO:0000313" key="3">
    <source>
        <dbReference type="EMBL" id="EAL64136.1"/>
    </source>
</evidence>
<dbReference type="PaxDb" id="44689-DDB0187136"/>
<sequence>MISRPLSSLSIGKTISNNILKNSLNLQLKSNFLKNEIPQSNLISSQQISSTSKLSIYKFNINEFKNHFSTNSSHNNSNNNSNNKSNLKNEKEPEIKSFEEVFKEEMSSKFKSKDRILSPIPISSEAKLIFENNSKFTYKLLFFCGVVQFMLFLFVLEDLFSTGNPTALNYWAFAGAVFFTILTQLMVRDRCRKALASIHTYNKGRVIELTSYSYTGFPTRKRVININNIISSAANDSLPTPLTNQIDKTFFIRVPGQGYFEGKLKGSTIYDPIQLDKLINISKAENTIKEANKSIKKQQKKNTK</sequence>
<evidence type="ECO:0000256" key="2">
    <source>
        <dbReference type="SAM" id="Phobius"/>
    </source>
</evidence>
<feature type="region of interest" description="Disordered" evidence="1">
    <location>
        <begin position="70"/>
        <end position="91"/>
    </location>
</feature>
<keyword evidence="4" id="KW-1185">Reference proteome</keyword>
<reference evidence="3 4" key="1">
    <citation type="journal article" date="2005" name="Nature">
        <title>The genome of the social amoeba Dictyostelium discoideum.</title>
        <authorList>
            <consortium name="The Dictyostelium discoideum Sequencing Consortium"/>
            <person name="Eichinger L."/>
            <person name="Pachebat J.A."/>
            <person name="Glockner G."/>
            <person name="Rajandream M.A."/>
            <person name="Sucgang R."/>
            <person name="Berriman M."/>
            <person name="Song J."/>
            <person name="Olsen R."/>
            <person name="Szafranski K."/>
            <person name="Xu Q."/>
            <person name="Tunggal B."/>
            <person name="Kummerfeld S."/>
            <person name="Madera M."/>
            <person name="Konfortov B.A."/>
            <person name="Rivero F."/>
            <person name="Bankier A.T."/>
            <person name="Lehmann R."/>
            <person name="Hamlin N."/>
            <person name="Davies R."/>
            <person name="Gaudet P."/>
            <person name="Fey P."/>
            <person name="Pilcher K."/>
            <person name="Chen G."/>
            <person name="Saunders D."/>
            <person name="Sodergren E."/>
            <person name="Davis P."/>
            <person name="Kerhornou A."/>
            <person name="Nie X."/>
            <person name="Hall N."/>
            <person name="Anjard C."/>
            <person name="Hemphill L."/>
            <person name="Bason N."/>
            <person name="Farbrother P."/>
            <person name="Desany B."/>
            <person name="Just E."/>
            <person name="Morio T."/>
            <person name="Rost R."/>
            <person name="Churcher C."/>
            <person name="Cooper J."/>
            <person name="Haydock S."/>
            <person name="van Driessche N."/>
            <person name="Cronin A."/>
            <person name="Goodhead I."/>
            <person name="Muzny D."/>
            <person name="Mourier T."/>
            <person name="Pain A."/>
            <person name="Lu M."/>
            <person name="Harper D."/>
            <person name="Lindsay R."/>
            <person name="Hauser H."/>
            <person name="James K."/>
            <person name="Quiles M."/>
            <person name="Madan Babu M."/>
            <person name="Saito T."/>
            <person name="Buchrieser C."/>
            <person name="Wardroper A."/>
            <person name="Felder M."/>
            <person name="Thangavelu M."/>
            <person name="Johnson D."/>
            <person name="Knights A."/>
            <person name="Loulseged H."/>
            <person name="Mungall K."/>
            <person name="Oliver K."/>
            <person name="Price C."/>
            <person name="Quail M.A."/>
            <person name="Urushihara H."/>
            <person name="Hernandez J."/>
            <person name="Rabbinowitsch E."/>
            <person name="Steffen D."/>
            <person name="Sanders M."/>
            <person name="Ma J."/>
            <person name="Kohara Y."/>
            <person name="Sharp S."/>
            <person name="Simmonds M."/>
            <person name="Spiegler S."/>
            <person name="Tivey A."/>
            <person name="Sugano S."/>
            <person name="White B."/>
            <person name="Walker D."/>
            <person name="Woodward J."/>
            <person name="Winckler T."/>
            <person name="Tanaka Y."/>
            <person name="Shaulsky G."/>
            <person name="Schleicher M."/>
            <person name="Weinstock G."/>
            <person name="Rosenthal A."/>
            <person name="Cox E.C."/>
            <person name="Chisholm R.L."/>
            <person name="Gibbs R."/>
            <person name="Loomis W.F."/>
            <person name="Platzer M."/>
            <person name="Kay R.R."/>
            <person name="Williams J."/>
            <person name="Dear P.H."/>
            <person name="Noegel A.A."/>
            <person name="Barrell B."/>
            <person name="Kuspa A."/>
        </authorList>
    </citation>
    <scope>NUCLEOTIDE SEQUENCE [LARGE SCALE GENOMIC DNA]</scope>
    <source>
        <strain evidence="3 4">AX4</strain>
    </source>
</reference>
<dbReference type="OMA" id="FERTMIF"/>
<dbReference type="dictyBase" id="DDB_G0286761"/>
<dbReference type="InParanoid" id="Q54L97"/>